<protein>
    <submittedName>
        <fullName evidence="2">Uncharacterized protein</fullName>
    </submittedName>
</protein>
<proteinExistence type="predicted"/>
<evidence type="ECO:0000313" key="3">
    <source>
        <dbReference type="Proteomes" id="UP001651158"/>
    </source>
</evidence>
<feature type="region of interest" description="Disordered" evidence="1">
    <location>
        <begin position="98"/>
        <end position="162"/>
    </location>
</feature>
<dbReference type="Proteomes" id="UP001651158">
    <property type="component" value="Unassembled WGS sequence"/>
</dbReference>
<comment type="caution">
    <text evidence="2">The sequence shown here is derived from an EMBL/GenBank/DDBJ whole genome shotgun (WGS) entry which is preliminary data.</text>
</comment>
<sequence>MNFGNFFRNISTDKTSGSRGSATGGGSAGAGVGSTIGVADGGGGSGGGGSIFAAPSRLFESINARTGSIVSDFSHKVDLANKLDTIKKYSSIDKIGQSVLGTSFQSRPSTQPPNDSTKTPPQTSQNLEGLHPPPPSANATVSTATTTTAIARRRRSMARPPK</sequence>
<dbReference type="EMBL" id="JAKROA010000006">
    <property type="protein sequence ID" value="KAL5106423.1"/>
    <property type="molecule type" value="Genomic_DNA"/>
</dbReference>
<evidence type="ECO:0000313" key="2">
    <source>
        <dbReference type="EMBL" id="KAL5106423.1"/>
    </source>
</evidence>
<gene>
    <name evidence="2" type="ORF">TcWFU_009223</name>
</gene>
<name>A0ABR4QA29_9CEST</name>
<evidence type="ECO:0000256" key="1">
    <source>
        <dbReference type="SAM" id="MobiDB-lite"/>
    </source>
</evidence>
<organism evidence="2 3">
    <name type="scientific">Taenia crassiceps</name>
    <dbReference type="NCBI Taxonomy" id="6207"/>
    <lineage>
        <taxon>Eukaryota</taxon>
        <taxon>Metazoa</taxon>
        <taxon>Spiralia</taxon>
        <taxon>Lophotrochozoa</taxon>
        <taxon>Platyhelminthes</taxon>
        <taxon>Cestoda</taxon>
        <taxon>Eucestoda</taxon>
        <taxon>Cyclophyllidea</taxon>
        <taxon>Taeniidae</taxon>
        <taxon>Taenia</taxon>
    </lineage>
</organism>
<feature type="compositionally biased region" description="Polar residues" evidence="1">
    <location>
        <begin position="99"/>
        <end position="127"/>
    </location>
</feature>
<keyword evidence="3" id="KW-1185">Reference proteome</keyword>
<feature type="compositionally biased region" description="Low complexity" evidence="1">
    <location>
        <begin position="137"/>
        <end position="150"/>
    </location>
</feature>
<reference evidence="2 3" key="1">
    <citation type="journal article" date="2022" name="Front. Cell. Infect. Microbiol.">
        <title>The Genomes of Two Strains of Taenia crassiceps the Animal Model for the Study of Human Cysticercosis.</title>
        <authorList>
            <person name="Bobes R.J."/>
            <person name="Estrada K."/>
            <person name="Rios-Valencia D.G."/>
            <person name="Calderon-Gallegos A."/>
            <person name="de la Torre P."/>
            <person name="Carrero J.C."/>
            <person name="Sanchez-Flores A."/>
            <person name="Laclette J.P."/>
        </authorList>
    </citation>
    <scope>NUCLEOTIDE SEQUENCE [LARGE SCALE GENOMIC DNA]</scope>
    <source>
        <strain evidence="2">WFUcys</strain>
    </source>
</reference>
<accession>A0ABR4QA29</accession>
<feature type="compositionally biased region" description="Basic residues" evidence="1">
    <location>
        <begin position="151"/>
        <end position="162"/>
    </location>
</feature>